<comment type="caution">
    <text evidence="6">The sequence shown here is derived from an EMBL/GenBank/DDBJ whole genome shotgun (WGS) entry which is preliminary data.</text>
</comment>
<dbReference type="InterPro" id="IPR036388">
    <property type="entry name" value="WH-like_DNA-bd_sf"/>
</dbReference>
<organism evidence="6 7">
    <name type="scientific">Psychrobacillus insolitus</name>
    <dbReference type="NCBI Taxonomy" id="1461"/>
    <lineage>
        <taxon>Bacteria</taxon>
        <taxon>Bacillati</taxon>
        <taxon>Bacillota</taxon>
        <taxon>Bacilli</taxon>
        <taxon>Bacillales</taxon>
        <taxon>Bacillaceae</taxon>
        <taxon>Psychrobacillus</taxon>
    </lineage>
</organism>
<sequence>MKDLSALYLDTIFQYGNISQAAKALFISQPYLSKYIKNLELELGVELVKRQVTPLTLTYAGERYLSYMKEIEEKYVKMKHEFEAISDFKKGRLILGINPILASYTLYQFLPEFIKAYPGLEIELVEESASEMESLLLQNKIDICLNMLPITNPELDYEKLYEENLYLLVPKGHRLHDSKYKEPKHIPFNPKFLNHERFVLLKPGLGLRRLTDKILDYYGVVPEIVLETQNIENAFRLSNNGLGLTIIPECVIERDKIQTEANLFTLGNPVFKNQVVISYLKNTLLSPAATAFLQMTKEKYMRF</sequence>
<dbReference type="InterPro" id="IPR036390">
    <property type="entry name" value="WH_DNA-bd_sf"/>
</dbReference>
<keyword evidence="4" id="KW-0804">Transcription</keyword>
<name>A0A2W7PC27_9BACI</name>
<keyword evidence="7" id="KW-1185">Reference proteome</keyword>
<proteinExistence type="inferred from homology"/>
<gene>
    <name evidence="6" type="ORF">C7437_104121</name>
</gene>
<comment type="similarity">
    <text evidence="1">Belongs to the LysR transcriptional regulatory family.</text>
</comment>
<dbReference type="AlphaFoldDB" id="A0A2W7PC27"/>
<dbReference type="Gene3D" id="1.10.10.10">
    <property type="entry name" value="Winged helix-like DNA-binding domain superfamily/Winged helix DNA-binding domain"/>
    <property type="match status" value="1"/>
</dbReference>
<evidence type="ECO:0000313" key="7">
    <source>
        <dbReference type="Proteomes" id="UP000248646"/>
    </source>
</evidence>
<protein>
    <submittedName>
        <fullName evidence="6">LysR family transcriptional regulator</fullName>
    </submittedName>
</protein>
<evidence type="ECO:0000256" key="4">
    <source>
        <dbReference type="ARBA" id="ARBA00023163"/>
    </source>
</evidence>
<dbReference type="EMBL" id="QKZI01000004">
    <property type="protein sequence ID" value="PZX04609.1"/>
    <property type="molecule type" value="Genomic_DNA"/>
</dbReference>
<dbReference type="PROSITE" id="PS50931">
    <property type="entry name" value="HTH_LYSR"/>
    <property type="match status" value="1"/>
</dbReference>
<dbReference type="InterPro" id="IPR000847">
    <property type="entry name" value="LysR_HTH_N"/>
</dbReference>
<evidence type="ECO:0000256" key="1">
    <source>
        <dbReference type="ARBA" id="ARBA00009437"/>
    </source>
</evidence>
<evidence type="ECO:0000259" key="5">
    <source>
        <dbReference type="PROSITE" id="PS50931"/>
    </source>
</evidence>
<dbReference type="GO" id="GO:0003700">
    <property type="term" value="F:DNA-binding transcription factor activity"/>
    <property type="evidence" value="ECO:0007669"/>
    <property type="project" value="InterPro"/>
</dbReference>
<dbReference type="Gene3D" id="3.40.190.290">
    <property type="match status" value="1"/>
</dbReference>
<dbReference type="OrthoDB" id="9803735at2"/>
<dbReference type="SUPFAM" id="SSF53850">
    <property type="entry name" value="Periplasmic binding protein-like II"/>
    <property type="match status" value="1"/>
</dbReference>
<dbReference type="CDD" id="cd05466">
    <property type="entry name" value="PBP2_LTTR_substrate"/>
    <property type="match status" value="1"/>
</dbReference>
<feature type="domain" description="HTH lysR-type" evidence="5">
    <location>
        <begin position="1"/>
        <end position="58"/>
    </location>
</feature>
<dbReference type="PRINTS" id="PR00039">
    <property type="entry name" value="HTHLYSR"/>
</dbReference>
<evidence type="ECO:0000256" key="2">
    <source>
        <dbReference type="ARBA" id="ARBA00023015"/>
    </source>
</evidence>
<keyword evidence="3" id="KW-0238">DNA-binding</keyword>
<evidence type="ECO:0000313" key="6">
    <source>
        <dbReference type="EMBL" id="PZX04609.1"/>
    </source>
</evidence>
<dbReference type="RefSeq" id="WP_111439750.1">
    <property type="nucleotide sequence ID" value="NZ_QKZI01000004.1"/>
</dbReference>
<dbReference type="SUPFAM" id="SSF46785">
    <property type="entry name" value="Winged helix' DNA-binding domain"/>
    <property type="match status" value="1"/>
</dbReference>
<evidence type="ECO:0000256" key="3">
    <source>
        <dbReference type="ARBA" id="ARBA00023125"/>
    </source>
</evidence>
<accession>A0A2W7PC27</accession>
<dbReference type="GO" id="GO:0003677">
    <property type="term" value="F:DNA binding"/>
    <property type="evidence" value="ECO:0007669"/>
    <property type="project" value="UniProtKB-KW"/>
</dbReference>
<dbReference type="GO" id="GO:0005829">
    <property type="term" value="C:cytosol"/>
    <property type="evidence" value="ECO:0007669"/>
    <property type="project" value="TreeGrafter"/>
</dbReference>
<dbReference type="PANTHER" id="PTHR30419">
    <property type="entry name" value="HTH-TYPE TRANSCRIPTIONAL REGULATOR YBHD"/>
    <property type="match status" value="1"/>
</dbReference>
<dbReference type="Proteomes" id="UP000248646">
    <property type="component" value="Unassembled WGS sequence"/>
</dbReference>
<dbReference type="InterPro" id="IPR005119">
    <property type="entry name" value="LysR_subst-bd"/>
</dbReference>
<dbReference type="InterPro" id="IPR050950">
    <property type="entry name" value="HTH-type_LysR_regulators"/>
</dbReference>
<dbReference type="Pfam" id="PF00126">
    <property type="entry name" value="HTH_1"/>
    <property type="match status" value="1"/>
</dbReference>
<dbReference type="Pfam" id="PF03466">
    <property type="entry name" value="LysR_substrate"/>
    <property type="match status" value="1"/>
</dbReference>
<keyword evidence="2" id="KW-0805">Transcription regulation</keyword>
<reference evidence="6 7" key="1">
    <citation type="submission" date="2018-06" db="EMBL/GenBank/DDBJ databases">
        <title>Genomic Encyclopedia of Type Strains, Phase IV (KMG-IV): sequencing the most valuable type-strain genomes for metagenomic binning, comparative biology and taxonomic classification.</title>
        <authorList>
            <person name="Goeker M."/>
        </authorList>
    </citation>
    <scope>NUCLEOTIDE SEQUENCE [LARGE SCALE GENOMIC DNA]</scope>
    <source>
        <strain evidence="6 7">DSM 5</strain>
    </source>
</reference>